<dbReference type="CDD" id="cd09274">
    <property type="entry name" value="RNase_HI_RT_Ty3"/>
    <property type="match status" value="1"/>
</dbReference>
<keyword evidence="6" id="KW-0695">RNA-directed DNA polymerase</keyword>
<evidence type="ECO:0000313" key="9">
    <source>
        <dbReference type="RefSeq" id="XP_056698056.1"/>
    </source>
</evidence>
<gene>
    <name evidence="9" type="primary">LOC130471778</name>
</gene>
<evidence type="ECO:0000256" key="5">
    <source>
        <dbReference type="ARBA" id="ARBA00022801"/>
    </source>
</evidence>
<dbReference type="PANTHER" id="PTHR37984:SF5">
    <property type="entry name" value="PROTEIN NYNRIN-LIKE"/>
    <property type="match status" value="1"/>
</dbReference>
<accession>A0ABM3RR05</accession>
<dbReference type="GeneID" id="130471778"/>
<keyword evidence="5" id="KW-0378">Hydrolase</keyword>
<keyword evidence="1" id="KW-0808">Transferase</keyword>
<keyword evidence="3" id="KW-0540">Nuclease</keyword>
<dbReference type="InterPro" id="IPR043502">
    <property type="entry name" value="DNA/RNA_pol_sf"/>
</dbReference>
<reference evidence="8" key="1">
    <citation type="journal article" date="2021" name="Nat. Commun.">
        <title>Genomic analyses provide insights into spinach domestication and the genetic basis of agronomic traits.</title>
        <authorList>
            <person name="Cai X."/>
            <person name="Sun X."/>
            <person name="Xu C."/>
            <person name="Sun H."/>
            <person name="Wang X."/>
            <person name="Ge C."/>
            <person name="Zhang Z."/>
            <person name="Wang Q."/>
            <person name="Fei Z."/>
            <person name="Jiao C."/>
            <person name="Wang Q."/>
        </authorList>
    </citation>
    <scope>NUCLEOTIDE SEQUENCE [LARGE SCALE GENOMIC DNA]</scope>
    <source>
        <strain evidence="8">cv. Varoflay</strain>
    </source>
</reference>
<reference evidence="9" key="2">
    <citation type="submission" date="2025-08" db="UniProtKB">
        <authorList>
            <consortium name="RefSeq"/>
        </authorList>
    </citation>
    <scope>IDENTIFICATION</scope>
    <source>
        <tissue evidence="9">Leaf</tissue>
    </source>
</reference>
<keyword evidence="4" id="KW-0255">Endonuclease</keyword>
<evidence type="ECO:0000256" key="3">
    <source>
        <dbReference type="ARBA" id="ARBA00022722"/>
    </source>
</evidence>
<dbReference type="Pfam" id="PF17917">
    <property type="entry name" value="RT_RNaseH"/>
    <property type="match status" value="1"/>
</dbReference>
<evidence type="ECO:0000259" key="7">
    <source>
        <dbReference type="Pfam" id="PF17917"/>
    </source>
</evidence>
<evidence type="ECO:0000256" key="2">
    <source>
        <dbReference type="ARBA" id="ARBA00022695"/>
    </source>
</evidence>
<evidence type="ECO:0000256" key="4">
    <source>
        <dbReference type="ARBA" id="ARBA00022759"/>
    </source>
</evidence>
<dbReference type="InterPro" id="IPR041373">
    <property type="entry name" value="RT_RNaseH"/>
</dbReference>
<protein>
    <recommendedName>
        <fullName evidence="7">Reverse transcriptase RNase H-like domain-containing protein</fullName>
    </recommendedName>
</protein>
<organism evidence="8 9">
    <name type="scientific">Spinacia oleracea</name>
    <name type="common">Spinach</name>
    <dbReference type="NCBI Taxonomy" id="3562"/>
    <lineage>
        <taxon>Eukaryota</taxon>
        <taxon>Viridiplantae</taxon>
        <taxon>Streptophyta</taxon>
        <taxon>Embryophyta</taxon>
        <taxon>Tracheophyta</taxon>
        <taxon>Spermatophyta</taxon>
        <taxon>Magnoliopsida</taxon>
        <taxon>eudicotyledons</taxon>
        <taxon>Gunneridae</taxon>
        <taxon>Pentapetalae</taxon>
        <taxon>Caryophyllales</taxon>
        <taxon>Chenopodiaceae</taxon>
        <taxon>Chenopodioideae</taxon>
        <taxon>Anserineae</taxon>
        <taxon>Spinacia</taxon>
    </lineage>
</organism>
<name>A0ABM3RR05_SPIOL</name>
<sequence length="243" mass="27865">MQLNRPIDFTLDLVPGTTPITKAPYRMAPAEMSELKGQLEDFLEKGYIRPSASPWGAPVLFVKKKDGMLTLPDGGDTYDVYRDASNNGLGCVLMYNEKVIVTSCHSVCIEDMENYLYGVKCNIFTKHKSLKYIFTQKHLNMRQIRWLDLIKDYDFDIQYHEGKANVVSDALSRKSTHSMNVLVVANELCKDTQQLNLEIVNGECLERIMKALTIQPSLFYEIKEKQNEDIKLEKIMEKLLQGK</sequence>
<dbReference type="PANTHER" id="PTHR37984">
    <property type="entry name" value="PROTEIN CBG26694"/>
    <property type="match status" value="1"/>
</dbReference>
<dbReference type="Proteomes" id="UP000813463">
    <property type="component" value="Chromosome 4"/>
</dbReference>
<feature type="domain" description="Reverse transcriptase RNase H-like" evidence="7">
    <location>
        <begin position="108"/>
        <end position="153"/>
    </location>
</feature>
<dbReference type="RefSeq" id="XP_056698056.1">
    <property type="nucleotide sequence ID" value="XM_056842078.1"/>
</dbReference>
<evidence type="ECO:0000256" key="6">
    <source>
        <dbReference type="ARBA" id="ARBA00022918"/>
    </source>
</evidence>
<keyword evidence="2" id="KW-0548">Nucleotidyltransferase</keyword>
<evidence type="ECO:0000313" key="8">
    <source>
        <dbReference type="Proteomes" id="UP000813463"/>
    </source>
</evidence>
<dbReference type="InterPro" id="IPR050951">
    <property type="entry name" value="Retrovirus_Pol_polyprotein"/>
</dbReference>
<dbReference type="Gene3D" id="3.10.10.10">
    <property type="entry name" value="HIV Type 1 Reverse Transcriptase, subunit A, domain 1"/>
    <property type="match status" value="1"/>
</dbReference>
<dbReference type="SUPFAM" id="SSF56672">
    <property type="entry name" value="DNA/RNA polymerases"/>
    <property type="match status" value="1"/>
</dbReference>
<keyword evidence="8" id="KW-1185">Reference proteome</keyword>
<proteinExistence type="predicted"/>
<evidence type="ECO:0000256" key="1">
    <source>
        <dbReference type="ARBA" id="ARBA00022679"/>
    </source>
</evidence>